<evidence type="ECO:0000313" key="4">
    <source>
        <dbReference type="Proteomes" id="UP000259464"/>
    </source>
</evidence>
<dbReference type="GO" id="GO:0004519">
    <property type="term" value="F:endonuclease activity"/>
    <property type="evidence" value="ECO:0007669"/>
    <property type="project" value="UniProtKB-KW"/>
</dbReference>
<keyword evidence="3" id="KW-0255">Endonuclease</keyword>
<keyword evidence="3" id="KW-0540">Nuclease</keyword>
<organism evidence="3 4">
    <name type="scientific">Ralstonia phage GP4</name>
    <dbReference type="NCBI Taxonomy" id="2282904"/>
    <lineage>
        <taxon>Viruses</taxon>
        <taxon>Duplodnaviria</taxon>
        <taxon>Heunggongvirae</taxon>
        <taxon>Uroviricota</taxon>
        <taxon>Caudoviricetes</taxon>
        <taxon>Gervaisevirus</taxon>
        <taxon>Gervaisevirus GP4</taxon>
    </lineage>
</organism>
<dbReference type="InterPro" id="IPR044925">
    <property type="entry name" value="His-Me_finger_sf"/>
</dbReference>
<dbReference type="Pfam" id="PF01381">
    <property type="entry name" value="HTH_3"/>
    <property type="match status" value="1"/>
</dbReference>
<proteinExistence type="predicted"/>
<evidence type="ECO:0000256" key="1">
    <source>
        <dbReference type="SAM" id="MobiDB-lite"/>
    </source>
</evidence>
<sequence>MMRSGKRRVRVHRASYEEENGAIPDDVCVLHRCDTPSCINPYHLFLGSREDNNKDKTAKGRQAKGRGHGLRGEHHPLAKLSAEDVAQIREASKQERVTQRALAAAFGISQSQVNNIINNHRWS</sequence>
<dbReference type="RefSeq" id="YP_010078778.1">
    <property type="nucleotide sequence ID" value="NC_054964.1"/>
</dbReference>
<feature type="domain" description="HTH cro/C1-type" evidence="2">
    <location>
        <begin position="88"/>
        <end position="121"/>
    </location>
</feature>
<dbReference type="Proteomes" id="UP000259464">
    <property type="component" value="Segment"/>
</dbReference>
<dbReference type="InterPro" id="IPR001387">
    <property type="entry name" value="Cro/C1-type_HTH"/>
</dbReference>
<dbReference type="PROSITE" id="PS50943">
    <property type="entry name" value="HTH_CROC1"/>
    <property type="match status" value="1"/>
</dbReference>
<accession>A0A345GTX7</accession>
<dbReference type="KEGG" id="vg:65067706"/>
<dbReference type="InterPro" id="IPR044930">
    <property type="entry name" value="Homing_endonuclease_His-Me"/>
</dbReference>
<keyword evidence="4" id="KW-1185">Reference proteome</keyword>
<evidence type="ECO:0000313" key="3">
    <source>
        <dbReference type="EMBL" id="AXG67741.1"/>
    </source>
</evidence>
<dbReference type="Pfam" id="PF13392">
    <property type="entry name" value="HNH_3"/>
    <property type="match status" value="1"/>
</dbReference>
<name>A0A345GTX7_9CAUD</name>
<protein>
    <submittedName>
        <fullName evidence="3">HNH endonuclease</fullName>
    </submittedName>
</protein>
<dbReference type="GeneID" id="65067706"/>
<feature type="region of interest" description="Disordered" evidence="1">
    <location>
        <begin position="46"/>
        <end position="78"/>
    </location>
</feature>
<dbReference type="SUPFAM" id="SSF54060">
    <property type="entry name" value="His-Me finger endonucleases"/>
    <property type="match status" value="1"/>
</dbReference>
<evidence type="ECO:0000259" key="2">
    <source>
        <dbReference type="PROSITE" id="PS50943"/>
    </source>
</evidence>
<keyword evidence="3" id="KW-0378">Hydrolase</keyword>
<dbReference type="EMBL" id="MH638294">
    <property type="protein sequence ID" value="AXG67741.1"/>
    <property type="molecule type" value="Genomic_DNA"/>
</dbReference>
<dbReference type="CDD" id="cd00093">
    <property type="entry name" value="HTH_XRE"/>
    <property type="match status" value="1"/>
</dbReference>
<feature type="compositionally biased region" description="Basic residues" evidence="1">
    <location>
        <begin position="59"/>
        <end position="69"/>
    </location>
</feature>
<dbReference type="Gene3D" id="3.90.75.10">
    <property type="entry name" value="Homing Intron 3 (I-ppo) Encoded Endonuclease, Chain A"/>
    <property type="match status" value="1"/>
</dbReference>
<reference evidence="3 4" key="1">
    <citation type="submission" date="2018-07" db="EMBL/GenBank/DDBJ databases">
        <title>Complete sequence of phage GP4.</title>
        <authorList>
            <person name="Wang R."/>
            <person name="Tong Y."/>
            <person name="Liu H."/>
        </authorList>
    </citation>
    <scope>NUCLEOTIDE SEQUENCE [LARGE SCALE GENOMIC DNA]</scope>
</reference>
<feature type="compositionally biased region" description="Basic and acidic residues" evidence="1">
    <location>
        <begin position="48"/>
        <end position="58"/>
    </location>
</feature>
<dbReference type="InterPro" id="IPR003615">
    <property type="entry name" value="HNH_nuc"/>
</dbReference>